<evidence type="ECO:0000313" key="2">
    <source>
        <dbReference type="Ensembl" id="ENSCCRP00000173984.1"/>
    </source>
</evidence>
<reference evidence="2" key="1">
    <citation type="submission" date="2025-08" db="UniProtKB">
        <authorList>
            <consortium name="Ensembl"/>
        </authorList>
    </citation>
    <scope>IDENTIFICATION</scope>
</reference>
<name>A0A9J8CW59_CYPCA</name>
<dbReference type="GeneTree" id="ENSGT00940000175397"/>
<sequence>MGGTSPVDSPVSKSQKRSTRASEDVGGSVLFWEPVPRDAPATLRLIPYSSSQSVKTPRHNQPVIVLNHPDTDIPEVTNIMKVVHKHRDAVQRVVLSRKTLRALSEFSCEAFRDNLIASCHASHRRREWPNGSVKERVSLKLRLRRVRGRKYTVVPTVLESIVLQPTFRCWFCGRLFTNQE</sequence>
<dbReference type="Proteomes" id="UP001108240">
    <property type="component" value="Unplaced"/>
</dbReference>
<keyword evidence="3" id="KW-1185">Reference proteome</keyword>
<dbReference type="OMA" id="NPVQERF"/>
<protein>
    <submittedName>
        <fullName evidence="2">Uncharacterized protein</fullName>
    </submittedName>
</protein>
<organism evidence="2 3">
    <name type="scientific">Cyprinus carpio carpio</name>
    <dbReference type="NCBI Taxonomy" id="630221"/>
    <lineage>
        <taxon>Eukaryota</taxon>
        <taxon>Metazoa</taxon>
        <taxon>Chordata</taxon>
        <taxon>Craniata</taxon>
        <taxon>Vertebrata</taxon>
        <taxon>Euteleostomi</taxon>
        <taxon>Actinopterygii</taxon>
        <taxon>Neopterygii</taxon>
        <taxon>Teleostei</taxon>
        <taxon>Ostariophysi</taxon>
        <taxon>Cypriniformes</taxon>
        <taxon>Cyprinidae</taxon>
        <taxon>Cyprininae</taxon>
        <taxon>Cyprinus</taxon>
    </lineage>
</organism>
<feature type="region of interest" description="Disordered" evidence="1">
    <location>
        <begin position="1"/>
        <end position="24"/>
    </location>
</feature>
<proteinExistence type="predicted"/>
<dbReference type="Ensembl" id="ENSCCRT00000132097.1">
    <property type="protein sequence ID" value="ENSCCRP00000173984.1"/>
    <property type="gene ID" value="ENSCCRG00000075834.1"/>
</dbReference>
<reference evidence="2" key="2">
    <citation type="submission" date="2025-09" db="UniProtKB">
        <authorList>
            <consortium name="Ensembl"/>
        </authorList>
    </citation>
    <scope>IDENTIFICATION</scope>
</reference>
<evidence type="ECO:0000313" key="3">
    <source>
        <dbReference type="Proteomes" id="UP001108240"/>
    </source>
</evidence>
<accession>A0A9J8CW59</accession>
<dbReference type="AlphaFoldDB" id="A0A9J8CW59"/>
<evidence type="ECO:0000256" key="1">
    <source>
        <dbReference type="SAM" id="MobiDB-lite"/>
    </source>
</evidence>